<dbReference type="SUPFAM" id="SSF53955">
    <property type="entry name" value="Lysozyme-like"/>
    <property type="match status" value="1"/>
</dbReference>
<gene>
    <name evidence="5" type="ORF">UFOVP707_34</name>
</gene>
<dbReference type="GO" id="GO:0009253">
    <property type="term" value="P:peptidoglycan catabolic process"/>
    <property type="evidence" value="ECO:0007669"/>
    <property type="project" value="InterPro"/>
</dbReference>
<evidence type="ECO:0000313" key="5">
    <source>
        <dbReference type="EMBL" id="CAB4158899.1"/>
    </source>
</evidence>
<dbReference type="GO" id="GO:0003796">
    <property type="term" value="F:lysozyme activity"/>
    <property type="evidence" value="ECO:0007669"/>
    <property type="project" value="UniProtKB-EC"/>
</dbReference>
<comment type="similarity">
    <text evidence="4">Belongs to the glycosyl hydrolase 24 family.</text>
</comment>
<dbReference type="InterPro" id="IPR023346">
    <property type="entry name" value="Lysozyme-like_dom_sf"/>
</dbReference>
<dbReference type="GO" id="GO:0016998">
    <property type="term" value="P:cell wall macromolecule catabolic process"/>
    <property type="evidence" value="ECO:0007669"/>
    <property type="project" value="InterPro"/>
</dbReference>
<evidence type="ECO:0000256" key="4">
    <source>
        <dbReference type="RuleBase" id="RU003788"/>
    </source>
</evidence>
<protein>
    <recommendedName>
        <fullName evidence="4">Lysozyme</fullName>
        <ecNumber evidence="4">3.2.1.17</ecNumber>
    </recommendedName>
</protein>
<dbReference type="GO" id="GO:0042742">
    <property type="term" value="P:defense response to bacterium"/>
    <property type="evidence" value="ECO:0007669"/>
    <property type="project" value="UniProtKB-KW"/>
</dbReference>
<dbReference type="GO" id="GO:0031640">
    <property type="term" value="P:killing of cells of another organism"/>
    <property type="evidence" value="ECO:0007669"/>
    <property type="project" value="UniProtKB-KW"/>
</dbReference>
<keyword evidence="2 4" id="KW-0081">Bacteriolytic enzyme</keyword>
<dbReference type="EC" id="3.2.1.17" evidence="4"/>
<evidence type="ECO:0000256" key="1">
    <source>
        <dbReference type="ARBA" id="ARBA00022529"/>
    </source>
</evidence>
<dbReference type="EMBL" id="LR796684">
    <property type="protein sequence ID" value="CAB4158899.1"/>
    <property type="molecule type" value="Genomic_DNA"/>
</dbReference>
<dbReference type="InterPro" id="IPR002196">
    <property type="entry name" value="Glyco_hydro_24"/>
</dbReference>
<dbReference type="PANTHER" id="PTHR38107">
    <property type="match status" value="1"/>
</dbReference>
<dbReference type="Pfam" id="PF00959">
    <property type="entry name" value="Phage_lysozyme"/>
    <property type="match status" value="1"/>
</dbReference>
<comment type="catalytic activity">
    <reaction evidence="4">
        <text>Hydrolysis of (1-&gt;4)-beta-linkages between N-acetylmuramic acid and N-acetyl-D-glucosamine residues in a peptidoglycan and between N-acetyl-D-glucosamine residues in chitodextrins.</text>
        <dbReference type="EC" id="3.2.1.17"/>
    </reaction>
</comment>
<sequence>MSQALRLATAMARRFEGVRLKPYLCPAVVPTIGIGSTFYLDGRPVKLTDPAISEETAEHLLQAKLRRIYAPAAIRQVPTADTFARTAALIDFCLNLGPTRLKASTLRRKALAGDWEGAAAEALRWNRAGGRILPGLVLRCQARAAMLKADA</sequence>
<reference evidence="5" key="1">
    <citation type="submission" date="2020-04" db="EMBL/GenBank/DDBJ databases">
        <authorList>
            <person name="Chiriac C."/>
            <person name="Salcher M."/>
            <person name="Ghai R."/>
            <person name="Kavagutti S V."/>
        </authorList>
    </citation>
    <scope>NUCLEOTIDE SEQUENCE</scope>
</reference>
<keyword evidence="4" id="KW-0326">Glycosidase</keyword>
<name>A0A6J5NHZ0_9CAUD</name>
<dbReference type="InterPro" id="IPR023347">
    <property type="entry name" value="Lysozyme_dom_sf"/>
</dbReference>
<dbReference type="PANTHER" id="PTHR38107:SF3">
    <property type="entry name" value="LYSOZYME RRRD-RELATED"/>
    <property type="match status" value="1"/>
</dbReference>
<proteinExistence type="inferred from homology"/>
<keyword evidence="1 4" id="KW-0929">Antimicrobial</keyword>
<organism evidence="5">
    <name type="scientific">uncultured Caudovirales phage</name>
    <dbReference type="NCBI Taxonomy" id="2100421"/>
    <lineage>
        <taxon>Viruses</taxon>
        <taxon>Duplodnaviria</taxon>
        <taxon>Heunggongvirae</taxon>
        <taxon>Uroviricota</taxon>
        <taxon>Caudoviricetes</taxon>
        <taxon>Peduoviridae</taxon>
        <taxon>Maltschvirus</taxon>
        <taxon>Maltschvirus maltsch</taxon>
    </lineage>
</organism>
<dbReference type="CDD" id="cd00737">
    <property type="entry name" value="lyz_endolysin_autolysin"/>
    <property type="match status" value="1"/>
</dbReference>
<evidence type="ECO:0000256" key="2">
    <source>
        <dbReference type="ARBA" id="ARBA00022638"/>
    </source>
</evidence>
<evidence type="ECO:0000256" key="3">
    <source>
        <dbReference type="ARBA" id="ARBA00023200"/>
    </source>
</evidence>
<dbReference type="Gene3D" id="1.10.530.40">
    <property type="match status" value="1"/>
</dbReference>
<keyword evidence="4" id="KW-0378">Hydrolase</keyword>
<dbReference type="InterPro" id="IPR051018">
    <property type="entry name" value="Bacteriophage_GH24"/>
</dbReference>
<dbReference type="InterPro" id="IPR033907">
    <property type="entry name" value="Endolysin_autolysin"/>
</dbReference>
<keyword evidence="3" id="KW-1035">Host cytoplasm</keyword>
<accession>A0A6J5NHZ0</accession>